<evidence type="ECO:0000256" key="16">
    <source>
        <dbReference type="ARBA" id="ARBA00023172"/>
    </source>
</evidence>
<dbReference type="InterPro" id="IPR043502">
    <property type="entry name" value="DNA/RNA_pol_sf"/>
</dbReference>
<dbReference type="Pfam" id="PF17921">
    <property type="entry name" value="Integrase_H2C2"/>
    <property type="match status" value="1"/>
</dbReference>
<dbReference type="PROSITE" id="PS50878">
    <property type="entry name" value="RT_POL"/>
    <property type="match status" value="1"/>
</dbReference>
<dbReference type="FunFam" id="3.30.70.270:FF:000020">
    <property type="entry name" value="Transposon Tf2-6 polyprotein-like Protein"/>
    <property type="match status" value="1"/>
</dbReference>
<dbReference type="SUPFAM" id="SSF54160">
    <property type="entry name" value="Chromo domain-like"/>
    <property type="match status" value="1"/>
</dbReference>
<name>A0A4U0UCM0_9PEZI</name>
<feature type="region of interest" description="Disordered" evidence="17">
    <location>
        <begin position="1221"/>
        <end position="1304"/>
    </location>
</feature>
<dbReference type="GO" id="GO:0006310">
    <property type="term" value="P:DNA recombination"/>
    <property type="evidence" value="ECO:0007669"/>
    <property type="project" value="UniProtKB-KW"/>
</dbReference>
<evidence type="ECO:0000256" key="11">
    <source>
        <dbReference type="ARBA" id="ARBA00022884"/>
    </source>
</evidence>
<dbReference type="InterPro" id="IPR000477">
    <property type="entry name" value="RT_dom"/>
</dbReference>
<dbReference type="Gene3D" id="3.10.10.10">
    <property type="entry name" value="HIV Type 1 Reverse Transcriptase, subunit A, domain 1"/>
    <property type="match status" value="1"/>
</dbReference>
<sequence length="1757" mass="198006">MSMPPNPWVIEPKAKPLHSGLKYLVLQVFKHQTHADMKLLGTTLELPAATTSCDLCAKCCPFTPIPRNLDCTKTLALLAAKSSDEPTATLRGTAEPAAGIGRIEEIPQEDVVTSRESPATTPRNQDSEASNYFEAKVDELQGADHLKRAIQLKWRLTTAARKAPEPNKTVLQGLTLTLTSTIEELKLMTEDLGALPEVQRKRKRASTRASRESPRDLGSSDARNMRQDLNNLLKGKTPSLSSLTAGDVDAWKRALNNECMTLVGRKPEAVELDGLYDVRVLFWALRGLDSVKDLGSRRDALSAEVSAGKITHWEPFMERLDGLLLPPDIRNQQLFDAWRKLRQRAHDSSVDFKTALDAAEAPLSGDLCLWKHPAVLEDAARLPRLYDLHYRLRDDVKRSLAAYRPEWRDCASPKALIDMVTALEHNGHIVNKRPEEKKPHTGAASDPSREKKASRSRDRRDRPRTDATGKQSESNLDSQHSTPALYVKGGSHPGPPEAVGALVASLGDLSVALEAKRIAKKVRLRIPDGSQVEVRALVDSGCSINLIRKDLAHAFGFTVKPSKQRPHAKFLNNHLMTGADFTGFDAVLGFDWLHCANALLTFRPCDFVYGDDPAVGKGAIRFESRVNDLIGHVERGEQALIAYLTSLGDHAESPPTTGPHAAASRGRIVPLWRPPPKTGTEIAVAEAFPEWQRLRQLCEGHEDLKDLPSQAFHTLVAAISDEELPEWYEPYDDVFDGELAGALAQHSEHDHAIDLEANTAPPHLPIYNLSGRELDVLREYLDKALEKGWIRPSKSPAGAPILFVPKADGSLRLYIDYRGLNKITVKNRYPLPLISELMDRLSRASIYTKLDLRDAYYRLRIREGDEWKTAFRTRYGHYEYTVMPFGLANAPASFQSYIYKALGGLLDNICVVYLDDILIYSDNEEEHIEHVRMVLERLRDWKLYAKRSKCTFHTKTVEFLGFIISPRGIHMDPARVQAIAEWPEPKAYRDIQVFLGFANFYRRFIHNYSLIARPLNDLVKLAQQEGAQTGKKKDLKHLKRGWEWPEAAAESFRELRGAFSKAPCMVITDASDAAHAGILLQPQQDDVEGRQTHWHPIAYHSQSFKGAARNYEVHDKELMAIVECFRVWRHYLEGAQHPAEWLAAFDFEIEYKKGETNPADGPSRRPDYFDGFREETITANRNLLLLTLQQKLGRKGAETAPAEETRANGDAEPNALTIASSSRHYEDAAQEPDQLQEEANPELHSPAPEEGASRSPPGDATDDRSEQTAAPVASTEFAQSLVPRSDAAVAAEDETSWTEQPPEQLRDFIKEVQDRDPFVASRRHELSNGTAHDGYTFDQDDLLRVNSKVWIPRCEPLKLEILKRNHDDDVGGHHGVIRTRKSLQAKYEWNGLARDVQDYARRHKPYGLLQPLEIPVTPHRHFSMDFITGLPAVVRKRTDMKDKTYDAVLVVVDRFSKYARYFPCSKTIDAPALADILWRNIALQTGPLHSIVSDRGSLFTSDYWRTFCFQLNVIRRMSTAFHPQSDGQTERQNQTLENFLRTYCGLEVAAWSFNSKVYSTTGKSPMELHTGVREDSIDGIRADPPPLGGGEENAPPDELAVAHLERMQQSRTLAHDMMLQAQATQQEHYNKKRQEQSFKVGDKVLLSAKNLRTQRPSRKLSSKYLGPFEVIERKGLLAYKLALPQSMSRIHNTFHVALLELFRGRPGHQPEAVPEMDEDFGEDNRYEVEQIVDHRSTRGGTTQYRVRWLGYIPEEDS</sequence>
<dbReference type="PROSITE" id="PS50013">
    <property type="entry name" value="CHROMO_2"/>
    <property type="match status" value="1"/>
</dbReference>
<dbReference type="InterPro" id="IPR050951">
    <property type="entry name" value="Retrovirus_Pol_polyprotein"/>
</dbReference>
<evidence type="ECO:0000256" key="12">
    <source>
        <dbReference type="ARBA" id="ARBA00022908"/>
    </source>
</evidence>
<dbReference type="CDD" id="cd00303">
    <property type="entry name" value="retropepsin_like"/>
    <property type="match status" value="1"/>
</dbReference>
<keyword evidence="3" id="KW-0808">Transferase</keyword>
<dbReference type="Pfam" id="PF24626">
    <property type="entry name" value="SH3_Tf2-1"/>
    <property type="match status" value="1"/>
</dbReference>
<dbReference type="GO" id="GO:0004190">
    <property type="term" value="F:aspartic-type endopeptidase activity"/>
    <property type="evidence" value="ECO:0007669"/>
    <property type="project" value="UniProtKB-KW"/>
</dbReference>
<evidence type="ECO:0000256" key="8">
    <source>
        <dbReference type="ARBA" id="ARBA00022759"/>
    </source>
</evidence>
<dbReference type="Gene3D" id="3.30.420.10">
    <property type="entry name" value="Ribonuclease H-like superfamily/Ribonuclease H"/>
    <property type="match status" value="1"/>
</dbReference>
<dbReference type="InterPro" id="IPR043128">
    <property type="entry name" value="Rev_trsase/Diguanyl_cyclase"/>
</dbReference>
<dbReference type="GO" id="GO:0046872">
    <property type="term" value="F:metal ion binding"/>
    <property type="evidence" value="ECO:0007669"/>
    <property type="project" value="UniProtKB-KW"/>
</dbReference>
<dbReference type="Pfam" id="PF00385">
    <property type="entry name" value="Chromo"/>
    <property type="match status" value="1"/>
</dbReference>
<dbReference type="Pfam" id="PF00078">
    <property type="entry name" value="RVT_1"/>
    <property type="match status" value="1"/>
</dbReference>
<keyword evidence="14" id="KW-0239">DNA-directed DNA polymerase</keyword>
<dbReference type="GO" id="GO:0004519">
    <property type="term" value="F:endonuclease activity"/>
    <property type="evidence" value="ECO:0007669"/>
    <property type="project" value="UniProtKB-KW"/>
</dbReference>
<organism evidence="21 22">
    <name type="scientific">Salinomyces thailandicus</name>
    <dbReference type="NCBI Taxonomy" id="706561"/>
    <lineage>
        <taxon>Eukaryota</taxon>
        <taxon>Fungi</taxon>
        <taxon>Dikarya</taxon>
        <taxon>Ascomycota</taxon>
        <taxon>Pezizomycotina</taxon>
        <taxon>Dothideomycetes</taxon>
        <taxon>Dothideomycetidae</taxon>
        <taxon>Mycosphaerellales</taxon>
        <taxon>Teratosphaeriaceae</taxon>
        <taxon>Salinomyces</taxon>
    </lineage>
</organism>
<feature type="region of interest" description="Disordered" evidence="17">
    <location>
        <begin position="198"/>
        <end position="224"/>
    </location>
</feature>
<feature type="compositionally biased region" description="Polar residues" evidence="17">
    <location>
        <begin position="469"/>
        <end position="482"/>
    </location>
</feature>
<feature type="region of interest" description="Disordered" evidence="17">
    <location>
        <begin position="1195"/>
        <end position="1214"/>
    </location>
</feature>
<evidence type="ECO:0000256" key="2">
    <source>
        <dbReference type="ARBA" id="ARBA00022670"/>
    </source>
</evidence>
<dbReference type="CDD" id="cd09274">
    <property type="entry name" value="RNase_HI_RT_Ty3"/>
    <property type="match status" value="1"/>
</dbReference>
<gene>
    <name evidence="21" type="ORF">B0A50_00741</name>
</gene>
<dbReference type="Pfam" id="PF17917">
    <property type="entry name" value="RT_RNaseH"/>
    <property type="match status" value="1"/>
</dbReference>
<reference evidence="21 22" key="1">
    <citation type="submission" date="2017-03" db="EMBL/GenBank/DDBJ databases">
        <title>Genomes of endolithic fungi from Antarctica.</title>
        <authorList>
            <person name="Coleine C."/>
            <person name="Masonjones S."/>
            <person name="Stajich J.E."/>
        </authorList>
    </citation>
    <scope>NUCLEOTIDE SEQUENCE [LARGE SCALE GENOMIC DNA]</scope>
    <source>
        <strain evidence="21 22">CCFEE 6315</strain>
    </source>
</reference>
<evidence type="ECO:0000256" key="4">
    <source>
        <dbReference type="ARBA" id="ARBA00022695"/>
    </source>
</evidence>
<evidence type="ECO:0000313" key="21">
    <source>
        <dbReference type="EMBL" id="TKA33188.1"/>
    </source>
</evidence>
<evidence type="ECO:0000256" key="1">
    <source>
        <dbReference type="ARBA" id="ARBA00011353"/>
    </source>
</evidence>
<proteinExistence type="predicted"/>
<evidence type="ECO:0000256" key="15">
    <source>
        <dbReference type="ARBA" id="ARBA00023125"/>
    </source>
</evidence>
<evidence type="ECO:0008006" key="23">
    <source>
        <dbReference type="Google" id="ProtNLM"/>
    </source>
</evidence>
<dbReference type="InterPro" id="IPR041373">
    <property type="entry name" value="RT_RNaseH"/>
</dbReference>
<evidence type="ECO:0000259" key="19">
    <source>
        <dbReference type="PROSITE" id="PS50878"/>
    </source>
</evidence>
<keyword evidence="4" id="KW-0548">Nucleotidyltransferase</keyword>
<dbReference type="Gene3D" id="2.40.50.40">
    <property type="match status" value="1"/>
</dbReference>
<dbReference type="Pfam" id="PF00665">
    <property type="entry name" value="rve"/>
    <property type="match status" value="1"/>
</dbReference>
<evidence type="ECO:0000256" key="3">
    <source>
        <dbReference type="ARBA" id="ARBA00022679"/>
    </source>
</evidence>
<comment type="subunit">
    <text evidence="1">Component of the NuA4 histone acetyltransferase complex.</text>
</comment>
<protein>
    <recommendedName>
        <fullName evidence="23">Reverse transcriptase</fullName>
    </recommendedName>
</protein>
<dbReference type="Gene3D" id="3.30.70.270">
    <property type="match status" value="2"/>
</dbReference>
<keyword evidence="15" id="KW-0238">DNA-binding</keyword>
<dbReference type="PANTHER" id="PTHR37984">
    <property type="entry name" value="PROTEIN CBG26694"/>
    <property type="match status" value="1"/>
</dbReference>
<keyword evidence="6" id="KW-0479">Metal-binding</keyword>
<dbReference type="GO" id="GO:0003964">
    <property type="term" value="F:RNA-directed DNA polymerase activity"/>
    <property type="evidence" value="ECO:0007669"/>
    <property type="project" value="UniProtKB-KW"/>
</dbReference>
<dbReference type="CDD" id="cd00024">
    <property type="entry name" value="CD_CSD"/>
    <property type="match status" value="1"/>
</dbReference>
<evidence type="ECO:0000313" key="22">
    <source>
        <dbReference type="Proteomes" id="UP000308549"/>
    </source>
</evidence>
<dbReference type="InterPro" id="IPR012337">
    <property type="entry name" value="RNaseH-like_sf"/>
</dbReference>
<keyword evidence="9" id="KW-0378">Hydrolase</keyword>
<keyword evidence="13" id="KW-0695">RNA-directed DNA polymerase</keyword>
<evidence type="ECO:0000256" key="5">
    <source>
        <dbReference type="ARBA" id="ARBA00022722"/>
    </source>
</evidence>
<dbReference type="EMBL" id="NAJL01000003">
    <property type="protein sequence ID" value="TKA33188.1"/>
    <property type="molecule type" value="Genomic_DNA"/>
</dbReference>
<dbReference type="InterPro" id="IPR041588">
    <property type="entry name" value="Integrase_H2C2"/>
</dbReference>
<comment type="caution">
    <text evidence="21">The sequence shown here is derived from an EMBL/GenBank/DDBJ whole genome shotgun (WGS) entry which is preliminary data.</text>
</comment>
<dbReference type="SUPFAM" id="SSF53098">
    <property type="entry name" value="Ribonuclease H-like"/>
    <property type="match status" value="1"/>
</dbReference>
<dbReference type="PANTHER" id="PTHR37984:SF5">
    <property type="entry name" value="PROTEIN NYNRIN-LIKE"/>
    <property type="match status" value="1"/>
</dbReference>
<feature type="domain" description="Chromo" evidence="18">
    <location>
        <begin position="1726"/>
        <end position="1757"/>
    </location>
</feature>
<keyword evidence="11" id="KW-0694">RNA-binding</keyword>
<evidence type="ECO:0000256" key="14">
    <source>
        <dbReference type="ARBA" id="ARBA00022932"/>
    </source>
</evidence>
<dbReference type="GO" id="GO:0006508">
    <property type="term" value="P:proteolysis"/>
    <property type="evidence" value="ECO:0007669"/>
    <property type="project" value="UniProtKB-KW"/>
</dbReference>
<dbReference type="InterPro" id="IPR023780">
    <property type="entry name" value="Chromo_domain"/>
</dbReference>
<feature type="compositionally biased region" description="Basic and acidic residues" evidence="17">
    <location>
        <begin position="447"/>
        <end position="467"/>
    </location>
</feature>
<dbReference type="GO" id="GO:0003723">
    <property type="term" value="F:RNA binding"/>
    <property type="evidence" value="ECO:0007669"/>
    <property type="project" value="UniProtKB-KW"/>
</dbReference>
<keyword evidence="8" id="KW-0255">Endonuclease</keyword>
<dbReference type="PROSITE" id="PS50994">
    <property type="entry name" value="INTEGRASE"/>
    <property type="match status" value="1"/>
</dbReference>
<accession>A0A4U0UCM0</accession>
<dbReference type="InterPro" id="IPR016197">
    <property type="entry name" value="Chromo-like_dom_sf"/>
</dbReference>
<dbReference type="SUPFAM" id="SSF56672">
    <property type="entry name" value="DNA/RNA polymerases"/>
    <property type="match status" value="1"/>
</dbReference>
<dbReference type="Gene3D" id="1.10.340.70">
    <property type="match status" value="1"/>
</dbReference>
<evidence type="ECO:0000256" key="6">
    <source>
        <dbReference type="ARBA" id="ARBA00022723"/>
    </source>
</evidence>
<feature type="compositionally biased region" description="Acidic residues" evidence="17">
    <location>
        <begin position="1228"/>
        <end position="1240"/>
    </location>
</feature>
<feature type="region of interest" description="Disordered" evidence="17">
    <location>
        <begin position="428"/>
        <end position="493"/>
    </location>
</feature>
<evidence type="ECO:0000256" key="13">
    <source>
        <dbReference type="ARBA" id="ARBA00022918"/>
    </source>
</evidence>
<keyword evidence="2" id="KW-0645">Protease</keyword>
<dbReference type="CDD" id="cd01647">
    <property type="entry name" value="RT_LTR"/>
    <property type="match status" value="1"/>
</dbReference>
<dbReference type="GO" id="GO:0006338">
    <property type="term" value="P:chromatin remodeling"/>
    <property type="evidence" value="ECO:0007669"/>
    <property type="project" value="UniProtKB-ARBA"/>
</dbReference>
<evidence type="ECO:0000259" key="20">
    <source>
        <dbReference type="PROSITE" id="PS50994"/>
    </source>
</evidence>
<keyword evidence="16" id="KW-0233">DNA recombination</keyword>
<evidence type="ECO:0000256" key="10">
    <source>
        <dbReference type="ARBA" id="ARBA00022842"/>
    </source>
</evidence>
<dbReference type="GO" id="GO:0003677">
    <property type="term" value="F:DNA binding"/>
    <property type="evidence" value="ECO:0007669"/>
    <property type="project" value="UniProtKB-KW"/>
</dbReference>
<feature type="domain" description="Reverse transcriptase" evidence="19">
    <location>
        <begin position="785"/>
        <end position="964"/>
    </location>
</feature>
<dbReference type="InterPro" id="IPR001584">
    <property type="entry name" value="Integrase_cat-core"/>
</dbReference>
<evidence type="ECO:0000256" key="17">
    <source>
        <dbReference type="SAM" id="MobiDB-lite"/>
    </source>
</evidence>
<dbReference type="InterPro" id="IPR056924">
    <property type="entry name" value="SH3_Tf2-1"/>
</dbReference>
<feature type="domain" description="Integrase catalytic" evidence="20">
    <location>
        <begin position="1414"/>
        <end position="1543"/>
    </location>
</feature>
<keyword evidence="22" id="KW-1185">Reference proteome</keyword>
<dbReference type="InterPro" id="IPR036397">
    <property type="entry name" value="RNaseH_sf"/>
</dbReference>
<keyword evidence="5" id="KW-0540">Nuclease</keyword>
<feature type="compositionally biased region" description="Polar residues" evidence="17">
    <location>
        <begin position="114"/>
        <end position="130"/>
    </location>
</feature>
<evidence type="ECO:0000256" key="9">
    <source>
        <dbReference type="ARBA" id="ARBA00022801"/>
    </source>
</evidence>
<keyword evidence="10" id="KW-0460">Magnesium</keyword>
<dbReference type="InterPro" id="IPR000953">
    <property type="entry name" value="Chromo/chromo_shadow_dom"/>
</dbReference>
<dbReference type="Proteomes" id="UP000308549">
    <property type="component" value="Unassembled WGS sequence"/>
</dbReference>
<feature type="region of interest" description="Disordered" evidence="17">
    <location>
        <begin position="108"/>
        <end position="130"/>
    </location>
</feature>
<keyword evidence="7" id="KW-0064">Aspartyl protease</keyword>
<dbReference type="OrthoDB" id="3929326at2759"/>
<keyword evidence="12" id="KW-0229">DNA integration</keyword>
<dbReference type="GO" id="GO:0003887">
    <property type="term" value="F:DNA-directed DNA polymerase activity"/>
    <property type="evidence" value="ECO:0007669"/>
    <property type="project" value="UniProtKB-KW"/>
</dbReference>
<evidence type="ECO:0000256" key="7">
    <source>
        <dbReference type="ARBA" id="ARBA00022750"/>
    </source>
</evidence>
<dbReference type="GO" id="GO:0015074">
    <property type="term" value="P:DNA integration"/>
    <property type="evidence" value="ECO:0007669"/>
    <property type="project" value="UniProtKB-KW"/>
</dbReference>
<dbReference type="GO" id="GO:0005634">
    <property type="term" value="C:nucleus"/>
    <property type="evidence" value="ECO:0007669"/>
    <property type="project" value="UniProtKB-ARBA"/>
</dbReference>
<evidence type="ECO:0000259" key="18">
    <source>
        <dbReference type="PROSITE" id="PS50013"/>
    </source>
</evidence>